<evidence type="ECO:0000259" key="1">
    <source>
        <dbReference type="Pfam" id="PF06114"/>
    </source>
</evidence>
<reference evidence="3" key="1">
    <citation type="submission" date="2017-09" db="EMBL/GenBank/DDBJ databases">
        <title>Depth-based differentiation of microbial function through sediment-hosted aquifers and enrichment of novel symbionts in the deep terrestrial subsurface.</title>
        <authorList>
            <person name="Probst A.J."/>
            <person name="Ladd B."/>
            <person name="Jarett J.K."/>
            <person name="Geller-Mcgrath D.E."/>
            <person name="Sieber C.M.K."/>
            <person name="Emerson J.B."/>
            <person name="Anantharaman K."/>
            <person name="Thomas B.C."/>
            <person name="Malmstrom R."/>
            <person name="Stieglmeier M."/>
            <person name="Klingl A."/>
            <person name="Woyke T."/>
            <person name="Ryan C.M."/>
            <person name="Banfield J.F."/>
        </authorList>
    </citation>
    <scope>NUCLEOTIDE SEQUENCE [LARGE SCALE GENOMIC DNA]</scope>
</reference>
<dbReference type="Gene3D" id="1.10.10.2910">
    <property type="match status" value="1"/>
</dbReference>
<dbReference type="PANTHER" id="PTHR43236">
    <property type="entry name" value="ANTITOXIN HIGA1"/>
    <property type="match status" value="1"/>
</dbReference>
<accession>A0A2M8EMN1</accession>
<dbReference type="PANTHER" id="PTHR43236:SF2">
    <property type="entry name" value="BLL0069 PROTEIN"/>
    <property type="match status" value="1"/>
</dbReference>
<evidence type="ECO:0000313" key="3">
    <source>
        <dbReference type="Proteomes" id="UP000229756"/>
    </source>
</evidence>
<dbReference type="AlphaFoldDB" id="A0A2M8EMN1"/>
<name>A0A2M8EMN1_UNCKA</name>
<dbReference type="InterPro" id="IPR010359">
    <property type="entry name" value="IrrE_HExxH"/>
</dbReference>
<comment type="caution">
    <text evidence="2">The sequence shown here is derived from an EMBL/GenBank/DDBJ whole genome shotgun (WGS) entry which is preliminary data.</text>
</comment>
<dbReference type="InterPro" id="IPR052345">
    <property type="entry name" value="Rad_response_metalloprotease"/>
</dbReference>
<protein>
    <recommendedName>
        <fullName evidence="1">IrrE N-terminal-like domain-containing protein</fullName>
    </recommendedName>
</protein>
<sequence>MSKDVALTKEDLIKLSEEYTNNGNSVDVVKLANNLGIKVFEYPFGEGVSGAVQKNENGEISIYISDQDSIERQRFSIAHELAHAVFHKDLVETKKIINRSKNDSSNVEIEANKLAEEILMPEKSLNRFIKEEGLNKNAEISSLIIQKIADAFKVSKMVAIIRLRNLNYNVPYISYA</sequence>
<organism evidence="2 3">
    <name type="scientific">candidate division WWE3 bacterium CG_4_9_14_0_2_um_filter_35_11</name>
    <dbReference type="NCBI Taxonomy" id="1975077"/>
    <lineage>
        <taxon>Bacteria</taxon>
        <taxon>Katanobacteria</taxon>
    </lineage>
</organism>
<evidence type="ECO:0000313" key="2">
    <source>
        <dbReference type="EMBL" id="PJC23937.1"/>
    </source>
</evidence>
<proteinExistence type="predicted"/>
<gene>
    <name evidence="2" type="ORF">CO058_00800</name>
</gene>
<dbReference type="EMBL" id="PFSJ01000006">
    <property type="protein sequence ID" value="PJC23937.1"/>
    <property type="molecule type" value="Genomic_DNA"/>
</dbReference>
<dbReference type="Pfam" id="PF06114">
    <property type="entry name" value="Peptidase_M78"/>
    <property type="match status" value="1"/>
</dbReference>
<feature type="domain" description="IrrE N-terminal-like" evidence="1">
    <location>
        <begin position="33"/>
        <end position="163"/>
    </location>
</feature>
<dbReference type="Proteomes" id="UP000229756">
    <property type="component" value="Unassembled WGS sequence"/>
</dbReference>